<dbReference type="EMBL" id="BKCF01000005">
    <property type="protein sequence ID" value="GEQ87022.1"/>
    <property type="molecule type" value="Genomic_DNA"/>
</dbReference>
<feature type="compositionally biased region" description="Acidic residues" evidence="2">
    <location>
        <begin position="33"/>
        <end position="63"/>
    </location>
</feature>
<evidence type="ECO:0000256" key="1">
    <source>
        <dbReference type="ARBA" id="ARBA00008455"/>
    </source>
</evidence>
<keyword evidence="5" id="KW-1185">Reference proteome</keyword>
<dbReference type="PANTHER" id="PTHR12411">
    <property type="entry name" value="CYSTEINE PROTEASE FAMILY C1-RELATED"/>
    <property type="match status" value="1"/>
</dbReference>
<dbReference type="RefSeq" id="WP_151894939.1">
    <property type="nucleotide sequence ID" value="NZ_BKCF01000005.1"/>
</dbReference>
<dbReference type="Pfam" id="PF00112">
    <property type="entry name" value="Peptidase_C1"/>
    <property type="match status" value="1"/>
</dbReference>
<dbReference type="GO" id="GO:0008234">
    <property type="term" value="F:cysteine-type peptidase activity"/>
    <property type="evidence" value="ECO:0007669"/>
    <property type="project" value="InterPro"/>
</dbReference>
<name>A0A5J4G0D5_9FLAO</name>
<evidence type="ECO:0000313" key="5">
    <source>
        <dbReference type="Proteomes" id="UP000326994"/>
    </source>
</evidence>
<dbReference type="SUPFAM" id="SSF54001">
    <property type="entry name" value="Cysteine proteinases"/>
    <property type="match status" value="1"/>
</dbReference>
<feature type="region of interest" description="Disordered" evidence="2">
    <location>
        <begin position="28"/>
        <end position="65"/>
    </location>
</feature>
<dbReference type="Gene3D" id="3.90.70.10">
    <property type="entry name" value="Cysteine proteinases"/>
    <property type="match status" value="1"/>
</dbReference>
<protein>
    <recommendedName>
        <fullName evidence="3">Peptidase C1A papain C-terminal domain-containing protein</fullName>
    </recommendedName>
</protein>
<dbReference type="CDD" id="cd02619">
    <property type="entry name" value="Peptidase_C1"/>
    <property type="match status" value="1"/>
</dbReference>
<dbReference type="InterPro" id="IPR038765">
    <property type="entry name" value="Papain-like_cys_pep_sf"/>
</dbReference>
<dbReference type="Proteomes" id="UP000326994">
    <property type="component" value="Unassembled WGS sequence"/>
</dbReference>
<proteinExistence type="inferred from homology"/>
<comment type="similarity">
    <text evidence="1">Belongs to the peptidase C1 family.</text>
</comment>
<dbReference type="SMART" id="SM00645">
    <property type="entry name" value="Pept_C1"/>
    <property type="match status" value="1"/>
</dbReference>
<dbReference type="InterPro" id="IPR013128">
    <property type="entry name" value="Peptidase_C1A"/>
</dbReference>
<dbReference type="OrthoDB" id="3648721at2"/>
<organism evidence="4 5">
    <name type="scientific">Patiriisocius marinistellae</name>
    <dbReference type="NCBI Taxonomy" id="2494560"/>
    <lineage>
        <taxon>Bacteria</taxon>
        <taxon>Pseudomonadati</taxon>
        <taxon>Bacteroidota</taxon>
        <taxon>Flavobacteriia</taxon>
        <taxon>Flavobacteriales</taxon>
        <taxon>Flavobacteriaceae</taxon>
        <taxon>Patiriisocius</taxon>
    </lineage>
</organism>
<feature type="domain" description="Peptidase C1A papain C-terminal" evidence="3">
    <location>
        <begin position="94"/>
        <end position="314"/>
    </location>
</feature>
<reference evidence="4 5" key="1">
    <citation type="submission" date="2019-08" db="EMBL/GenBank/DDBJ databases">
        <title>Ulvibacter marinistellae sp. nov., isolated from a starfish, Patiria pectinifera.</title>
        <authorList>
            <person name="Kawano K."/>
            <person name="Ushijima N."/>
            <person name="Kihara M."/>
            <person name="Itoh H."/>
        </authorList>
    </citation>
    <scope>NUCLEOTIDE SEQUENCE [LARGE SCALE GENOMIC DNA]</scope>
    <source>
        <strain evidence="4 5">KK4</strain>
    </source>
</reference>
<evidence type="ECO:0000313" key="4">
    <source>
        <dbReference type="EMBL" id="GEQ87022.1"/>
    </source>
</evidence>
<comment type="caution">
    <text evidence="4">The sequence shown here is derived from an EMBL/GenBank/DDBJ whole genome shotgun (WGS) entry which is preliminary data.</text>
</comment>
<dbReference type="GO" id="GO:0006508">
    <property type="term" value="P:proteolysis"/>
    <property type="evidence" value="ECO:0007669"/>
    <property type="project" value="InterPro"/>
</dbReference>
<gene>
    <name evidence="4" type="ORF">ULMS_25300</name>
</gene>
<accession>A0A5J4G0D5</accession>
<dbReference type="PROSITE" id="PS51257">
    <property type="entry name" value="PROKAR_LIPOPROTEIN"/>
    <property type="match status" value="1"/>
</dbReference>
<evidence type="ECO:0000256" key="2">
    <source>
        <dbReference type="SAM" id="MobiDB-lite"/>
    </source>
</evidence>
<dbReference type="InterPro" id="IPR000668">
    <property type="entry name" value="Peptidase_C1A_C"/>
</dbReference>
<sequence length="323" mass="36364">MKKIILLISILIVILFISCENEPVDIGTYVENTDNDTENPDDPNENPDPDPDIDPDPDLDPNEDYYTGGICIGSGDYLVNPNNVPDEIIIPQDLPEFYDLSEFLPPVMSQGQQGSCVSWAVTYYMKSMQENIETGIPFNDINIMSPAYTYNQITLGNCVGTQVEATLSILKNKGACSMDSFPYTETTCVEQPTQEQDDEAFQNRISDFKNLSGENMTLEMKALLNEQKPIIITAYLSSQFGREDDFGLSAYREHVVDYSLDRCHAMLVVGYSDEYNAFKIVNSWGENWGDNGFVWFDYKAFDNASVQNAAFKVINQAFIAYDL</sequence>
<dbReference type="AlphaFoldDB" id="A0A5J4G0D5"/>
<evidence type="ECO:0000259" key="3">
    <source>
        <dbReference type="SMART" id="SM00645"/>
    </source>
</evidence>